<dbReference type="InterPro" id="IPR012334">
    <property type="entry name" value="Pectin_lyas_fold"/>
</dbReference>
<evidence type="ECO:0000313" key="5">
    <source>
        <dbReference type="Proteomes" id="UP000321532"/>
    </source>
</evidence>
<dbReference type="AlphaFoldDB" id="A0A512AXG8"/>
<feature type="chain" id="PRO_5022155997" description="Polysaccharide lyase" evidence="3">
    <location>
        <begin position="24"/>
        <end position="557"/>
    </location>
</feature>
<dbReference type="RefSeq" id="WP_218033466.1">
    <property type="nucleotide sequence ID" value="NZ_BJYS01000014.1"/>
</dbReference>
<protein>
    <recommendedName>
        <fullName evidence="6">Polysaccharide lyase</fullName>
    </recommendedName>
</protein>
<evidence type="ECO:0000256" key="1">
    <source>
        <dbReference type="ARBA" id="ARBA00022723"/>
    </source>
</evidence>
<dbReference type="PANTHER" id="PTHR42970:SF1">
    <property type="entry name" value="PECTATE LYASE C-RELATED"/>
    <property type="match status" value="1"/>
</dbReference>
<sequence>MKKTLFPLLVSAVMLSLVQPAIAQYPDVPKDVQQASNAMMKEAERKSDEAWAKALPIVEAEVKQGKPYIPWAARPTDLPQAEIPAFPGAEGGGAFSFGGRGGKVIVVTSLEDSGPGTLREACEQGGARTIVFNVAGIIKLKSPLIVRAPYITIAGQTAPGDGICVAGESFWINTHDVVIRYMRFRRGETNVGRRDDAIGGNPVGNIMIDHVSASWGLDENMSMYRHMFNPGDGTKEQKLPTVNITIQNSIFSEALDTWNHAFGSTLGGENCTFIRNMWANNAGRNPSIGWNGIFNFVNNVVFNWVHRSTDGGDYTALYNIINNYYKPGPLTPKNTPIGHRILKPESGRSKLGYLVFGRAYVNGNIVEGNEKVTRNNWDGGVQVEDEPNAGKYTDNMRSNKPFPMAPINIMPTQEAYNYVLANAGATLPKRDAVDARVVEQVRTGEIKYNKNVKVPETQFKHRRLPIDSYKGGIITDISQVGGYPNYKGKAYKDSDNDGMPDDWEKKYKLDPKNPADAVADLNGDGYTNIEKYIHSIDPTKKVNWKDPKNNTDTFARN</sequence>
<keyword evidence="3" id="KW-0732">Signal</keyword>
<dbReference type="Gene3D" id="2.160.20.10">
    <property type="entry name" value="Single-stranded right-handed beta-helix, Pectin lyase-like"/>
    <property type="match status" value="1"/>
</dbReference>
<gene>
    <name evidence="4" type="ORF">AAE02nite_20860</name>
</gene>
<keyword evidence="2" id="KW-0325">Glycoprotein</keyword>
<name>A0A512AXG8_9BACT</name>
<dbReference type="SUPFAM" id="SSF51126">
    <property type="entry name" value="Pectin lyase-like"/>
    <property type="match status" value="1"/>
</dbReference>
<dbReference type="InterPro" id="IPR052063">
    <property type="entry name" value="Polysaccharide_Lyase_1"/>
</dbReference>
<evidence type="ECO:0008006" key="6">
    <source>
        <dbReference type="Google" id="ProtNLM"/>
    </source>
</evidence>
<dbReference type="PANTHER" id="PTHR42970">
    <property type="entry name" value="PECTATE LYASE C-RELATED"/>
    <property type="match status" value="1"/>
</dbReference>
<comment type="caution">
    <text evidence="4">The sequence shown here is derived from an EMBL/GenBank/DDBJ whole genome shotgun (WGS) entry which is preliminary data.</text>
</comment>
<accession>A0A512AXG8</accession>
<proteinExistence type="predicted"/>
<organism evidence="4 5">
    <name type="scientific">Adhaeribacter aerolatus</name>
    <dbReference type="NCBI Taxonomy" id="670289"/>
    <lineage>
        <taxon>Bacteria</taxon>
        <taxon>Pseudomonadati</taxon>
        <taxon>Bacteroidota</taxon>
        <taxon>Cytophagia</taxon>
        <taxon>Cytophagales</taxon>
        <taxon>Hymenobacteraceae</taxon>
        <taxon>Adhaeribacter</taxon>
    </lineage>
</organism>
<dbReference type="EMBL" id="BJYS01000014">
    <property type="protein sequence ID" value="GEO04422.1"/>
    <property type="molecule type" value="Genomic_DNA"/>
</dbReference>
<evidence type="ECO:0000313" key="4">
    <source>
        <dbReference type="EMBL" id="GEO04422.1"/>
    </source>
</evidence>
<dbReference type="GO" id="GO:0046872">
    <property type="term" value="F:metal ion binding"/>
    <property type="evidence" value="ECO:0007669"/>
    <property type="project" value="UniProtKB-KW"/>
</dbReference>
<dbReference type="Proteomes" id="UP000321532">
    <property type="component" value="Unassembled WGS sequence"/>
</dbReference>
<reference evidence="4 5" key="1">
    <citation type="submission" date="2019-07" db="EMBL/GenBank/DDBJ databases">
        <title>Whole genome shotgun sequence of Adhaeribacter aerolatus NBRC 106133.</title>
        <authorList>
            <person name="Hosoyama A."/>
            <person name="Uohara A."/>
            <person name="Ohji S."/>
            <person name="Ichikawa N."/>
        </authorList>
    </citation>
    <scope>NUCLEOTIDE SEQUENCE [LARGE SCALE GENOMIC DNA]</scope>
    <source>
        <strain evidence="4 5">NBRC 106133</strain>
    </source>
</reference>
<keyword evidence="5" id="KW-1185">Reference proteome</keyword>
<keyword evidence="1" id="KW-0479">Metal-binding</keyword>
<feature type="signal peptide" evidence="3">
    <location>
        <begin position="1"/>
        <end position="23"/>
    </location>
</feature>
<dbReference type="InterPro" id="IPR011050">
    <property type="entry name" value="Pectin_lyase_fold/virulence"/>
</dbReference>
<evidence type="ECO:0000256" key="3">
    <source>
        <dbReference type="SAM" id="SignalP"/>
    </source>
</evidence>
<evidence type="ECO:0000256" key="2">
    <source>
        <dbReference type="ARBA" id="ARBA00023180"/>
    </source>
</evidence>